<evidence type="ECO:0000313" key="1">
    <source>
        <dbReference type="EMBL" id="KKN14576.1"/>
    </source>
</evidence>
<sequence length="304" mass="32439">MLIQANKVKRITASGGGDLAAVAGRSLLIRAIYCIASSNDTYLTIRVDRVTVAIYRVKGRAGNHLSPMLVGYVTKNMMTFLSGRGINVLIPVAEGQTLNIARYAETGNVIIVYDEYDAGDIRADMPNGSAAKEYIFMQYMSTSLTPTASQDLLLNTSLSPAEFPDFPAGKVVPANHEITMLGIAAHPFTTGAAGPNAWGTSFVKMLKEREVLFDDDRNGIPFDGQDATATADAYGCNFSLIGPGTPVLLDSAVQVIGDPLLFDPPIVFGEGAELNIYLTGVMTTAAAWEETMVDFAAILAVKKT</sequence>
<protein>
    <submittedName>
        <fullName evidence="1">Uncharacterized protein</fullName>
    </submittedName>
</protein>
<dbReference type="AlphaFoldDB" id="A0A0F9QN72"/>
<gene>
    <name evidence="1" type="ORF">LCGC14_0994820</name>
</gene>
<name>A0A0F9QN72_9ZZZZ</name>
<reference evidence="1" key="1">
    <citation type="journal article" date="2015" name="Nature">
        <title>Complex archaea that bridge the gap between prokaryotes and eukaryotes.</title>
        <authorList>
            <person name="Spang A."/>
            <person name="Saw J.H."/>
            <person name="Jorgensen S.L."/>
            <person name="Zaremba-Niedzwiedzka K."/>
            <person name="Martijn J."/>
            <person name="Lind A.E."/>
            <person name="van Eijk R."/>
            <person name="Schleper C."/>
            <person name="Guy L."/>
            <person name="Ettema T.J."/>
        </authorList>
    </citation>
    <scope>NUCLEOTIDE SEQUENCE</scope>
</reference>
<dbReference type="EMBL" id="LAZR01003803">
    <property type="protein sequence ID" value="KKN14576.1"/>
    <property type="molecule type" value="Genomic_DNA"/>
</dbReference>
<comment type="caution">
    <text evidence="1">The sequence shown here is derived from an EMBL/GenBank/DDBJ whole genome shotgun (WGS) entry which is preliminary data.</text>
</comment>
<proteinExistence type="predicted"/>
<accession>A0A0F9QN72</accession>
<organism evidence="1">
    <name type="scientific">marine sediment metagenome</name>
    <dbReference type="NCBI Taxonomy" id="412755"/>
    <lineage>
        <taxon>unclassified sequences</taxon>
        <taxon>metagenomes</taxon>
        <taxon>ecological metagenomes</taxon>
    </lineage>
</organism>